<dbReference type="OrthoDB" id="9813840at2"/>
<sequence>MKRIVVILLLGFLWPIYTNGQGESNNWYFGYQVGLQFNADGSITQFDNSVIDAPEGSASVSDAQGNLLFYTDGANVYDRTHSLMMNGTGLITNPTGTQTALIVPDPGDSNLLYIFSVDATTSGVRGTGLNYSVVDMRLNNGNGAVITKNTNLLEDCAEKITAVIQDCQTRSIWIIAQATETGQRVLPPTFPDFNTLHAFELTPAGVSNTSVKSTFNTITVLDDRGYIKISPDKTKLASANMRDGLLIYDFDVATGLFSNQQRIHMSGLNYAPYGVEFSPNSRYLYVHASNNRSAYDGHTSDLSQYDLTAADITGSQILLDTSDIYRGALQMANNGKIYRALSVNFETGIPFLGVINNPDTAGLAADYQHQGLALNTGTSSVGLPPLVPSFYESVDFLPKDADDNNAIELVVCEGEPLLLEVQDIVDGTYTWEKDNVVFNNPTRNIYRIDAPTAADEGVYKVTLTRPYEIECPVFGEISVTLDAVPVADPKTLIVCDDDIADSEDGLTTINLREIENDDTSTYSYYLTLDNLNDDISIPSPEEFMNTLPFGQSIYYRISNAAGCSSNAELFVQVEPKSTIVLEESYLICMNDPQLSIMGPENFDAYRWLKINENETSIVSQTQEFNAIESGDYILEAINIFSFDGNTIECISTASFEVSPSATATIDDLVVNGSTVQVAISGEGDYEFSLDGVTYQDENILQVVAVGEINVFVRDKNGCGVTSETIEQDLTVGRFPKFFTPNGDGANDYWQFIPPIVQGEVECDVIHIFTRYGYMLAQIDPKSVGWNGMLAGRPLPATDYWYKAIFSDESIVTGNMSLKR</sequence>
<dbReference type="AlphaFoldDB" id="A0A5S3PT87"/>
<dbReference type="Pfam" id="PF13585">
    <property type="entry name" value="CHU_C"/>
    <property type="match status" value="1"/>
</dbReference>
<reference evidence="1 2" key="1">
    <citation type="submission" date="2019-05" db="EMBL/GenBank/DDBJ databases">
        <authorList>
            <person name="Zhang J.-Y."/>
            <person name="Feg X."/>
            <person name="Du Z.-J."/>
        </authorList>
    </citation>
    <scope>NUCLEOTIDE SEQUENCE [LARGE SCALE GENOMIC DNA]</scope>
    <source>
        <strain evidence="1 2">RZ26</strain>
    </source>
</reference>
<gene>
    <name evidence="1" type="ORF">FEE95_01910</name>
</gene>
<organism evidence="1 2">
    <name type="scientific">Maribacter algarum</name>
    <name type="common">ex Zhang et al. 2020</name>
    <dbReference type="NCBI Taxonomy" id="2578118"/>
    <lineage>
        <taxon>Bacteria</taxon>
        <taxon>Pseudomonadati</taxon>
        <taxon>Bacteroidota</taxon>
        <taxon>Flavobacteriia</taxon>
        <taxon>Flavobacteriales</taxon>
        <taxon>Flavobacteriaceae</taxon>
        <taxon>Maribacter</taxon>
    </lineage>
</organism>
<dbReference type="RefSeq" id="WP_138656138.1">
    <property type="nucleotide sequence ID" value="NZ_VATY01000001.1"/>
</dbReference>
<proteinExistence type="predicted"/>
<dbReference type="Gene3D" id="2.60.40.10">
    <property type="entry name" value="Immunoglobulins"/>
    <property type="match status" value="1"/>
</dbReference>
<evidence type="ECO:0000313" key="1">
    <source>
        <dbReference type="EMBL" id="TMM58206.1"/>
    </source>
</evidence>
<name>A0A5S3PT87_9FLAO</name>
<dbReference type="EMBL" id="VATY01000001">
    <property type="protein sequence ID" value="TMM58206.1"/>
    <property type="molecule type" value="Genomic_DNA"/>
</dbReference>
<comment type="caution">
    <text evidence="1">The sequence shown here is derived from an EMBL/GenBank/DDBJ whole genome shotgun (WGS) entry which is preliminary data.</text>
</comment>
<dbReference type="NCBIfam" id="TIGR04131">
    <property type="entry name" value="Bac_Flav_CTERM"/>
    <property type="match status" value="1"/>
</dbReference>
<dbReference type="Gene3D" id="2.130.10.10">
    <property type="entry name" value="YVTN repeat-like/Quinoprotein amine dehydrogenase"/>
    <property type="match status" value="1"/>
</dbReference>
<keyword evidence="2" id="KW-1185">Reference proteome</keyword>
<dbReference type="InterPro" id="IPR013783">
    <property type="entry name" value="Ig-like_fold"/>
</dbReference>
<evidence type="ECO:0000313" key="2">
    <source>
        <dbReference type="Proteomes" id="UP000310314"/>
    </source>
</evidence>
<accession>A0A5S3PT87</accession>
<dbReference type="InterPro" id="IPR015943">
    <property type="entry name" value="WD40/YVTN_repeat-like_dom_sf"/>
</dbReference>
<protein>
    <submittedName>
        <fullName evidence="1">T9SS type B sorting domain-containing protein</fullName>
    </submittedName>
</protein>
<dbReference type="InterPro" id="IPR026341">
    <property type="entry name" value="T9SS_type_B"/>
</dbReference>
<dbReference type="SUPFAM" id="SSF75011">
    <property type="entry name" value="3-carboxy-cis,cis-mucoante lactonizing enzyme"/>
    <property type="match status" value="1"/>
</dbReference>
<dbReference type="Proteomes" id="UP000310314">
    <property type="component" value="Unassembled WGS sequence"/>
</dbReference>